<reference evidence="4 5" key="1">
    <citation type="journal article" date="2024" name="IMA Fungus">
        <title>IMA Genome - F19 : A genome assembly and annotation guide to empower mycologists, including annotated draft genome sequences of Ceratocystis pirilliformis, Diaporthe australafricana, Fusarium ophioides, Paecilomyces lecythidis, and Sporothrix stenoceras.</title>
        <authorList>
            <person name="Aylward J."/>
            <person name="Wilson A.M."/>
            <person name="Visagie C.M."/>
            <person name="Spraker J."/>
            <person name="Barnes I."/>
            <person name="Buitendag C."/>
            <person name="Ceriani C."/>
            <person name="Del Mar Angel L."/>
            <person name="du Plessis D."/>
            <person name="Fuchs T."/>
            <person name="Gasser K."/>
            <person name="Kramer D."/>
            <person name="Li W."/>
            <person name="Munsamy K."/>
            <person name="Piso A."/>
            <person name="Price J.L."/>
            <person name="Sonnekus B."/>
            <person name="Thomas C."/>
            <person name="van der Nest A."/>
            <person name="van Dijk A."/>
            <person name="van Heerden A."/>
            <person name="van Vuuren N."/>
            <person name="Yilmaz N."/>
            <person name="Duong T.A."/>
            <person name="van der Merwe N.A."/>
            <person name="Wingfield M.J."/>
            <person name="Wingfield B.D."/>
        </authorList>
    </citation>
    <scope>NUCLEOTIDE SEQUENCE [LARGE SCALE GENOMIC DNA]</scope>
    <source>
        <strain evidence="4 5">CMW 18167</strain>
    </source>
</reference>
<dbReference type="CDD" id="cd05227">
    <property type="entry name" value="AR_SDR_e"/>
    <property type="match status" value="1"/>
</dbReference>
<evidence type="ECO:0000313" key="5">
    <source>
        <dbReference type="Proteomes" id="UP001583193"/>
    </source>
</evidence>
<dbReference type="InterPro" id="IPR050425">
    <property type="entry name" value="NAD(P)_dehydrat-like"/>
</dbReference>
<evidence type="ECO:0000313" key="4">
    <source>
        <dbReference type="EMBL" id="KAL1866270.1"/>
    </source>
</evidence>
<dbReference type="PANTHER" id="PTHR10366">
    <property type="entry name" value="NAD DEPENDENT EPIMERASE/DEHYDRATASE"/>
    <property type="match status" value="1"/>
</dbReference>
<dbReference type="PANTHER" id="PTHR10366:SF564">
    <property type="entry name" value="STEROL-4-ALPHA-CARBOXYLATE 3-DEHYDROGENASE, DECARBOXYLATING"/>
    <property type="match status" value="1"/>
</dbReference>
<keyword evidence="1 4" id="KW-0560">Oxidoreductase</keyword>
<dbReference type="SUPFAM" id="SSF51735">
    <property type="entry name" value="NAD(P)-binding Rossmann-fold domains"/>
    <property type="match status" value="1"/>
</dbReference>
<protein>
    <submittedName>
        <fullName evidence="4">Methylglyoxal reductase (NADPH-dependent) gre2</fullName>
        <ecNumber evidence="4">1.1.1.283</ecNumber>
    </submittedName>
</protein>
<name>A0ABR3WRR1_9EURO</name>
<keyword evidence="5" id="KW-1185">Reference proteome</keyword>
<evidence type="ECO:0000256" key="2">
    <source>
        <dbReference type="ARBA" id="ARBA00023445"/>
    </source>
</evidence>
<dbReference type="EMBL" id="JAVDPF010000052">
    <property type="protein sequence ID" value="KAL1866270.1"/>
    <property type="molecule type" value="Genomic_DNA"/>
</dbReference>
<evidence type="ECO:0000259" key="3">
    <source>
        <dbReference type="Pfam" id="PF01370"/>
    </source>
</evidence>
<comment type="similarity">
    <text evidence="2">Belongs to the NAD(P)-dependent epimerase/dehydratase family. Dihydroflavonol-4-reductase subfamily.</text>
</comment>
<dbReference type="GO" id="GO:0043892">
    <property type="term" value="F:methylglyoxal reductase (NADPH) activity"/>
    <property type="evidence" value="ECO:0007669"/>
    <property type="project" value="UniProtKB-EC"/>
</dbReference>
<organism evidence="4 5">
    <name type="scientific">Paecilomyces lecythidis</name>
    <dbReference type="NCBI Taxonomy" id="3004212"/>
    <lineage>
        <taxon>Eukaryota</taxon>
        <taxon>Fungi</taxon>
        <taxon>Dikarya</taxon>
        <taxon>Ascomycota</taxon>
        <taxon>Pezizomycotina</taxon>
        <taxon>Eurotiomycetes</taxon>
        <taxon>Eurotiomycetidae</taxon>
        <taxon>Eurotiales</taxon>
        <taxon>Thermoascaceae</taxon>
        <taxon>Paecilomyces</taxon>
    </lineage>
</organism>
<dbReference type="Pfam" id="PF01370">
    <property type="entry name" value="Epimerase"/>
    <property type="match status" value="1"/>
</dbReference>
<proteinExistence type="inferred from homology"/>
<feature type="domain" description="NAD-dependent epimerase/dehydratase" evidence="3">
    <location>
        <begin position="4"/>
        <end position="259"/>
    </location>
</feature>
<dbReference type="Proteomes" id="UP001583193">
    <property type="component" value="Unassembled WGS sequence"/>
</dbReference>
<evidence type="ECO:0000256" key="1">
    <source>
        <dbReference type="ARBA" id="ARBA00023002"/>
    </source>
</evidence>
<sequence length="335" mass="37855">MTKVFLTGASGFIGAHILNDLLNHGHTVVVAVRSATRGQQILNRHDRDAANKRVSFVVVEDFVKQGAFNHVLQTNAPFDAVIHTASPYFYNPYDPENEILRPAVQGTIGILRSVTEYAPTVKRLVITSSFAAMINFNRHPATYSESVWNPMTYEDALRPSVTYPASKKLAEEAAWDFMEKEKPHFSLTTFCPPLVFGPVIHHLESLRDINTSNTRIRDFIQGKYKDAIPPSNLYLWVDVRDLAHAHIRALTATGAENERFFVTAGHYDNKQIVDIIREEYPHLSEVFPPKDLSGDLPKDVYQYDNSKSVNVLGLTYRTLRESVRDTVASLLKIKE</sequence>
<accession>A0ABR3WRR1</accession>
<comment type="caution">
    <text evidence="4">The sequence shown here is derived from an EMBL/GenBank/DDBJ whole genome shotgun (WGS) entry which is preliminary data.</text>
</comment>
<gene>
    <name evidence="4" type="primary">GRE2_2</name>
    <name evidence="4" type="ORF">Plec18167_009110</name>
</gene>
<dbReference type="Gene3D" id="3.40.50.720">
    <property type="entry name" value="NAD(P)-binding Rossmann-like Domain"/>
    <property type="match status" value="1"/>
</dbReference>
<dbReference type="EC" id="1.1.1.283" evidence="4"/>
<dbReference type="InterPro" id="IPR036291">
    <property type="entry name" value="NAD(P)-bd_dom_sf"/>
</dbReference>
<dbReference type="InterPro" id="IPR001509">
    <property type="entry name" value="Epimerase_deHydtase"/>
</dbReference>